<organism evidence="2 4">
    <name type="scientific">Treponema rectale</name>
    <dbReference type="NCBI Taxonomy" id="744512"/>
    <lineage>
        <taxon>Bacteria</taxon>
        <taxon>Pseudomonadati</taxon>
        <taxon>Spirochaetota</taxon>
        <taxon>Spirochaetia</taxon>
        <taxon>Spirochaetales</taxon>
        <taxon>Treponemataceae</taxon>
        <taxon>Treponema</taxon>
    </lineage>
</organism>
<dbReference type="Proteomes" id="UP000578697">
    <property type="component" value="Unassembled WGS sequence"/>
</dbReference>
<dbReference type="RefSeq" id="WP_184651247.1">
    <property type="nucleotide sequence ID" value="NZ_JACHFR010000001.1"/>
</dbReference>
<dbReference type="Proteomes" id="UP000593591">
    <property type="component" value="Chromosome"/>
</dbReference>
<reference evidence="3 5" key="1">
    <citation type="submission" date="2018-08" db="EMBL/GenBank/DDBJ databases">
        <title>The first complete genome of Treponema rectale (CHPAT), a commensal spirochete of the bovine rectum.</title>
        <authorList>
            <person name="Staton G.J."/>
            <person name="Clegg S.R."/>
            <person name="Carter S.D."/>
            <person name="Radford A.D."/>
            <person name="Darby A."/>
            <person name="Hall N."/>
            <person name="Birtles R.J."/>
            <person name="Evans N.J."/>
        </authorList>
    </citation>
    <scope>NUCLEOTIDE SEQUENCE [LARGE SCALE GENOMIC DNA]</scope>
    <source>
        <strain evidence="3 5">CHPA</strain>
    </source>
</reference>
<sequence>MKKILAAAAGLVLAGFTAGAQDNYTSTLRTSVGDISFGAWGRSTFNIGHSEVDTKITADATTLGQQALDGVTSAEAAYTSLGGTLTSDNEGYIADVISTVSAAQAAQAVATGAIDASAQAAYQAQAAATLTQAYQAKAAIAMLKAMETDESTSKNYASLDPDWSYGSRVGFWIIGRTPDNHFGFDFNLDSDGHALFLHKLYDADEAEEDVNYNEDGKYAVAIGDQAKIWAQGDIEPLAVTGKIAFGKMRENYLRGSIGDFGQRESSDVKSEDDIFSEFWPTTGLFVSATGMKDTVLEGAYAAAAIDLSGTLGVSCADTDRDSDMPLYDALRTVQAGIGYTIPGIAQIKAQYWGDSISADNYRYAESKFASARAAGYDMNDYYGRLEFGIDFLGFMGGATGLGDVDLEKTPNANLIEVGFKLPLVTRDELREYDPETFYNWYSCIGTMGVVEKGFILYKGHIWGGQGTSNLAQYTPGGIVTLEKGKGADILMAGVDALAEVCINPFGSQDLFVGLSGNYNITKADGEDSTFADLKLRQHNVGAEIYVKKTFGANNYLFVGIADRYTKATMEGTVGGVCDLSYESSSNKIYMPIGIEMFF</sequence>
<evidence type="ECO:0000313" key="5">
    <source>
        <dbReference type="Proteomes" id="UP000593591"/>
    </source>
</evidence>
<name>A0A840SAS1_9SPIR</name>
<dbReference type="KEGG" id="trc:DYE49_08385"/>
<keyword evidence="4" id="KW-1185">Reference proteome</keyword>
<evidence type="ECO:0000256" key="1">
    <source>
        <dbReference type="SAM" id="SignalP"/>
    </source>
</evidence>
<evidence type="ECO:0000313" key="4">
    <source>
        <dbReference type="Proteomes" id="UP000578697"/>
    </source>
</evidence>
<dbReference type="EMBL" id="CP031517">
    <property type="protein sequence ID" value="QOS40473.1"/>
    <property type="molecule type" value="Genomic_DNA"/>
</dbReference>
<dbReference type="EMBL" id="JACHFR010000001">
    <property type="protein sequence ID" value="MBB5217800.1"/>
    <property type="molecule type" value="Genomic_DNA"/>
</dbReference>
<gene>
    <name evidence="3" type="ORF">DYE49_08385</name>
    <name evidence="2" type="ORF">HNP77_000144</name>
</gene>
<accession>A0A840SAS1</accession>
<protein>
    <submittedName>
        <fullName evidence="2">Uncharacterized protein</fullName>
    </submittedName>
</protein>
<dbReference type="AlphaFoldDB" id="A0A840SAS1"/>
<evidence type="ECO:0000313" key="3">
    <source>
        <dbReference type="EMBL" id="QOS40473.1"/>
    </source>
</evidence>
<reference evidence="2 4" key="2">
    <citation type="submission" date="2020-08" db="EMBL/GenBank/DDBJ databases">
        <title>Genomic Encyclopedia of Type Strains, Phase IV (KMG-IV): sequencing the most valuable type-strain genomes for metagenomic binning, comparative biology and taxonomic classification.</title>
        <authorList>
            <person name="Goeker M."/>
        </authorList>
    </citation>
    <scope>NUCLEOTIDE SEQUENCE [LARGE SCALE GENOMIC DNA]</scope>
    <source>
        <strain evidence="2 4">DSM 103679</strain>
    </source>
</reference>
<evidence type="ECO:0000313" key="2">
    <source>
        <dbReference type="EMBL" id="MBB5217800.1"/>
    </source>
</evidence>
<proteinExistence type="predicted"/>
<keyword evidence="1" id="KW-0732">Signal</keyword>
<feature type="chain" id="PRO_5036240770" evidence="1">
    <location>
        <begin position="21"/>
        <end position="598"/>
    </location>
</feature>
<feature type="signal peptide" evidence="1">
    <location>
        <begin position="1"/>
        <end position="20"/>
    </location>
</feature>